<evidence type="ECO:0000313" key="7">
    <source>
        <dbReference type="EMBL" id="CAB4582084.1"/>
    </source>
</evidence>
<keyword evidence="5" id="KW-0804">Transcription</keyword>
<evidence type="ECO:0000256" key="1">
    <source>
        <dbReference type="ARBA" id="ARBA00005952"/>
    </source>
</evidence>
<sequence length="135" mass="14940">MSKRSGIEDPRSVARESALTLLYEAESKGITPRQVVDAQVMPVEHVVRLLVLGVMDHQSDIDASITKYSTGWTMDRMPALDRNILRVATFELMHRDDVPTAVVLDEAVELAKRFSTDDSGRFVNGVLSAIAADVR</sequence>
<keyword evidence="4" id="KW-0805">Transcription regulation</keyword>
<evidence type="ECO:0000256" key="5">
    <source>
        <dbReference type="ARBA" id="ARBA00023163"/>
    </source>
</evidence>
<dbReference type="EMBL" id="CAEZTS010000093">
    <property type="protein sequence ID" value="CAB4582084.1"/>
    <property type="molecule type" value="Genomic_DNA"/>
</dbReference>
<organism evidence="7">
    <name type="scientific">freshwater metagenome</name>
    <dbReference type="NCBI Taxonomy" id="449393"/>
    <lineage>
        <taxon>unclassified sequences</taxon>
        <taxon>metagenomes</taxon>
        <taxon>ecological metagenomes</taxon>
    </lineage>
</organism>
<dbReference type="AlphaFoldDB" id="A0A6J6F596"/>
<dbReference type="HAMAP" id="MF_00073">
    <property type="entry name" value="NusB"/>
    <property type="match status" value="1"/>
</dbReference>
<dbReference type="PANTHER" id="PTHR11078">
    <property type="entry name" value="N UTILIZATION SUBSTANCE PROTEIN B-RELATED"/>
    <property type="match status" value="1"/>
</dbReference>
<dbReference type="CDD" id="cd00619">
    <property type="entry name" value="Terminator_NusB"/>
    <property type="match status" value="1"/>
</dbReference>
<comment type="similarity">
    <text evidence="1">Belongs to the NusB family.</text>
</comment>
<evidence type="ECO:0000256" key="4">
    <source>
        <dbReference type="ARBA" id="ARBA00023015"/>
    </source>
</evidence>
<dbReference type="GO" id="GO:0006353">
    <property type="term" value="P:DNA-templated transcription termination"/>
    <property type="evidence" value="ECO:0007669"/>
    <property type="project" value="InterPro"/>
</dbReference>
<dbReference type="GO" id="GO:0005829">
    <property type="term" value="C:cytosol"/>
    <property type="evidence" value="ECO:0007669"/>
    <property type="project" value="TreeGrafter"/>
</dbReference>
<dbReference type="NCBIfam" id="TIGR01951">
    <property type="entry name" value="nusB"/>
    <property type="match status" value="1"/>
</dbReference>
<dbReference type="Gene3D" id="1.10.940.10">
    <property type="entry name" value="NusB-like"/>
    <property type="match status" value="1"/>
</dbReference>
<proteinExistence type="inferred from homology"/>
<dbReference type="InterPro" id="IPR035926">
    <property type="entry name" value="NusB-like_sf"/>
</dbReference>
<gene>
    <name evidence="7" type="ORF">UFOPK1722_01111</name>
</gene>
<name>A0A6J6F596_9ZZZZ</name>
<dbReference type="GO" id="GO:0031564">
    <property type="term" value="P:transcription antitermination"/>
    <property type="evidence" value="ECO:0007669"/>
    <property type="project" value="UniProtKB-KW"/>
</dbReference>
<evidence type="ECO:0000256" key="2">
    <source>
        <dbReference type="ARBA" id="ARBA00022814"/>
    </source>
</evidence>
<reference evidence="7" key="1">
    <citation type="submission" date="2020-05" db="EMBL/GenBank/DDBJ databases">
        <authorList>
            <person name="Chiriac C."/>
            <person name="Salcher M."/>
            <person name="Ghai R."/>
            <person name="Kavagutti S V."/>
        </authorList>
    </citation>
    <scope>NUCLEOTIDE SEQUENCE</scope>
</reference>
<dbReference type="SUPFAM" id="SSF48013">
    <property type="entry name" value="NusB-like"/>
    <property type="match status" value="1"/>
</dbReference>
<evidence type="ECO:0000256" key="3">
    <source>
        <dbReference type="ARBA" id="ARBA00022884"/>
    </source>
</evidence>
<protein>
    <submittedName>
        <fullName evidence="7">Unannotated protein</fullName>
    </submittedName>
</protein>
<dbReference type="GO" id="GO:0003723">
    <property type="term" value="F:RNA binding"/>
    <property type="evidence" value="ECO:0007669"/>
    <property type="project" value="UniProtKB-KW"/>
</dbReference>
<dbReference type="Pfam" id="PF01029">
    <property type="entry name" value="NusB"/>
    <property type="match status" value="1"/>
</dbReference>
<dbReference type="InterPro" id="IPR011605">
    <property type="entry name" value="NusB_fam"/>
</dbReference>
<accession>A0A6J6F596</accession>
<dbReference type="PANTHER" id="PTHR11078:SF3">
    <property type="entry name" value="ANTITERMINATION NUSB DOMAIN-CONTAINING PROTEIN"/>
    <property type="match status" value="1"/>
</dbReference>
<dbReference type="InterPro" id="IPR006027">
    <property type="entry name" value="NusB_RsmB_TIM44"/>
</dbReference>
<keyword evidence="3" id="KW-0694">RNA-binding</keyword>
<keyword evidence="2" id="KW-0889">Transcription antitermination</keyword>
<feature type="domain" description="NusB/RsmB/TIM44" evidence="6">
    <location>
        <begin position="14"/>
        <end position="131"/>
    </location>
</feature>
<evidence type="ECO:0000259" key="6">
    <source>
        <dbReference type="Pfam" id="PF01029"/>
    </source>
</evidence>